<keyword evidence="4" id="KW-1185">Reference proteome</keyword>
<gene>
    <name evidence="3" type="ORF">FJA49_05810</name>
</gene>
<keyword evidence="1" id="KW-0732">Signal</keyword>
<dbReference type="PANTHER" id="PTHR35535:SF1">
    <property type="entry name" value="HEAT SHOCK PROTEIN HSLJ"/>
    <property type="match status" value="1"/>
</dbReference>
<feature type="chain" id="PRO_5021487498" evidence="1">
    <location>
        <begin position="25"/>
        <end position="266"/>
    </location>
</feature>
<dbReference type="AlphaFoldDB" id="A0A501QEN2"/>
<sequence length="266" mass="29934">MKKKSIITLAALCLLFVNCKPKSADKEENGVDSLSVTKDTVAAVEKVNDAFFKASGTEPFWGIEIMKDSVRFTSPETEKNFTIPYDKPNRAMDANVISYEAKSDSIHLKFTIQQGKCSDGMSDNEYNYNVRASLKRGKDKDFKELKGCGNYIVDKQLQGNWVLEELEGKKVNPKDFEKKLPGIEINAEESKFTGFAGCNGMGGKLFYEKEVLRFSDIVTTEMMCPNYNTEKLFVKALQSTTTYQIKKDKLYLLNPDGTKAILQKAN</sequence>
<feature type="domain" description="DUF306" evidence="2">
    <location>
        <begin position="155"/>
        <end position="259"/>
    </location>
</feature>
<evidence type="ECO:0000259" key="2">
    <source>
        <dbReference type="Pfam" id="PF03724"/>
    </source>
</evidence>
<dbReference type="Proteomes" id="UP000319175">
    <property type="component" value="Unassembled WGS sequence"/>
</dbReference>
<dbReference type="OrthoDB" id="5348860at2"/>
<dbReference type="Pfam" id="PF03724">
    <property type="entry name" value="META"/>
    <property type="match status" value="1"/>
</dbReference>
<dbReference type="EMBL" id="VFJE01000052">
    <property type="protein sequence ID" value="TPD70456.1"/>
    <property type="molecule type" value="Genomic_DNA"/>
</dbReference>
<dbReference type="RefSeq" id="WP_139999807.1">
    <property type="nucleotide sequence ID" value="NZ_VFJE01000052.1"/>
</dbReference>
<dbReference type="InterPro" id="IPR053147">
    <property type="entry name" value="Hsp_HslJ-like"/>
</dbReference>
<protein>
    <submittedName>
        <fullName evidence="3">META domain-containing protein</fullName>
    </submittedName>
</protein>
<evidence type="ECO:0000313" key="3">
    <source>
        <dbReference type="EMBL" id="TPD70456.1"/>
    </source>
</evidence>
<feature type="signal peptide" evidence="1">
    <location>
        <begin position="1"/>
        <end position="24"/>
    </location>
</feature>
<accession>A0A501QEN2</accession>
<organism evidence="3 4">
    <name type="scientific">Flavobacterium microcysteis</name>
    <dbReference type="NCBI Taxonomy" id="2596891"/>
    <lineage>
        <taxon>Bacteria</taxon>
        <taxon>Pseudomonadati</taxon>
        <taxon>Bacteroidota</taxon>
        <taxon>Flavobacteriia</taxon>
        <taxon>Flavobacteriales</taxon>
        <taxon>Flavobacteriaceae</taxon>
        <taxon>Flavobacterium</taxon>
    </lineage>
</organism>
<dbReference type="Gene3D" id="2.40.128.270">
    <property type="match status" value="1"/>
</dbReference>
<dbReference type="PANTHER" id="PTHR35535">
    <property type="entry name" value="HEAT SHOCK PROTEIN HSLJ"/>
    <property type="match status" value="1"/>
</dbReference>
<name>A0A501QEN2_9FLAO</name>
<dbReference type="InterPro" id="IPR038670">
    <property type="entry name" value="HslJ-like_sf"/>
</dbReference>
<comment type="caution">
    <text evidence="3">The sequence shown here is derived from an EMBL/GenBank/DDBJ whole genome shotgun (WGS) entry which is preliminary data.</text>
</comment>
<evidence type="ECO:0000313" key="4">
    <source>
        <dbReference type="Proteomes" id="UP000319175"/>
    </source>
</evidence>
<proteinExistence type="predicted"/>
<evidence type="ECO:0000256" key="1">
    <source>
        <dbReference type="SAM" id="SignalP"/>
    </source>
</evidence>
<dbReference type="InterPro" id="IPR005184">
    <property type="entry name" value="DUF306_Meta_HslJ"/>
</dbReference>
<reference evidence="3 4" key="1">
    <citation type="submission" date="2019-06" db="EMBL/GenBank/DDBJ databases">
        <title>Flavobacterium sp. MaA-Y11 from geoumgang.</title>
        <authorList>
            <person name="Jeong S."/>
        </authorList>
    </citation>
    <scope>NUCLEOTIDE SEQUENCE [LARGE SCALE GENOMIC DNA]</scope>
    <source>
        <strain evidence="3 4">MaA-Y11</strain>
    </source>
</reference>